<sequence>MAFKHLIRNNAILALIVLVALLEHGACSSFNRSSFPPGFVFGTAASAYQYEGAAREGGKGPSIWDTFTHLPDKIADGSNGDVADDFYHRYKEDIKTMKEMGMDAFRFSISWPRILPRMQPFVTVFHWDVPQAIEDKYLGFLSPLVIKDYVDYSDICFKEFGDRVKHWITFNEPVIFCSMGYASGTMAPGRCSPGEAGNCTAGNSGTEPYICGHNMLLAHSAAVKLYKEQYQGTQKGKIGITLATHWFLPHSSSEADTIAAKRSLDFMYGWFMNPLTYGEYPVSMRKSLGIRLPKFTKEQSESLKGSYDFVGINYYTTYYAISNPASNSLRQSYDTDSKANRTALFCIQPFKTSWINIYPPGLKDLMLYTKAIYQNPVIYITENGVNELANNSLPLKEALNDIIRLSYHRNHLLALRSAIKHGADVRGYFAWSFMDNFEWASGYTNRFGLYFVDYNNNLTRYPKKSAVWFSMFLKS</sequence>
<dbReference type="Gene3D" id="3.20.20.80">
    <property type="entry name" value="Glycosidases"/>
    <property type="match status" value="1"/>
</dbReference>
<dbReference type="InterPro" id="IPR001360">
    <property type="entry name" value="Glyco_hydro_1"/>
</dbReference>
<comment type="similarity">
    <text evidence="1 7">Belongs to the glycosyl hydrolase 1 family.</text>
</comment>
<gene>
    <name evidence="10" type="ORF">FCM35_KLT05446</name>
</gene>
<dbReference type="EMBL" id="SWLB01000014">
    <property type="protein sequence ID" value="KAF3330115.1"/>
    <property type="molecule type" value="Genomic_DNA"/>
</dbReference>
<evidence type="ECO:0000313" key="11">
    <source>
        <dbReference type="Proteomes" id="UP000623129"/>
    </source>
</evidence>
<feature type="chain" id="PRO_5032757722" evidence="9">
    <location>
        <begin position="28"/>
        <end position="475"/>
    </location>
</feature>
<dbReference type="SUPFAM" id="SSF51445">
    <property type="entry name" value="(Trans)glycosidases"/>
    <property type="match status" value="1"/>
</dbReference>
<dbReference type="PANTHER" id="PTHR10353:SF137">
    <property type="entry name" value="MYROSINASE 3-RELATED"/>
    <property type="match status" value="1"/>
</dbReference>
<dbReference type="GO" id="GO:0033907">
    <property type="term" value="F:beta-D-fucosidase activity"/>
    <property type="evidence" value="ECO:0007669"/>
    <property type="project" value="UniProtKB-ARBA"/>
</dbReference>
<organism evidence="10 11">
    <name type="scientific">Carex littledalei</name>
    <dbReference type="NCBI Taxonomy" id="544730"/>
    <lineage>
        <taxon>Eukaryota</taxon>
        <taxon>Viridiplantae</taxon>
        <taxon>Streptophyta</taxon>
        <taxon>Embryophyta</taxon>
        <taxon>Tracheophyta</taxon>
        <taxon>Spermatophyta</taxon>
        <taxon>Magnoliopsida</taxon>
        <taxon>Liliopsida</taxon>
        <taxon>Poales</taxon>
        <taxon>Cyperaceae</taxon>
        <taxon>Cyperoideae</taxon>
        <taxon>Cariceae</taxon>
        <taxon>Carex</taxon>
        <taxon>Carex subgen. Euthyceras</taxon>
    </lineage>
</organism>
<dbReference type="GO" id="GO:0004565">
    <property type="term" value="F:beta-galactosidase activity"/>
    <property type="evidence" value="ECO:0007669"/>
    <property type="project" value="UniProtKB-ARBA"/>
</dbReference>
<evidence type="ECO:0000256" key="1">
    <source>
        <dbReference type="ARBA" id="ARBA00010838"/>
    </source>
</evidence>
<comment type="caution">
    <text evidence="10">The sequence shown here is derived from an EMBL/GenBank/DDBJ whole genome shotgun (WGS) entry which is preliminary data.</text>
</comment>
<dbReference type="InterPro" id="IPR018120">
    <property type="entry name" value="Glyco_hydro_1_AS"/>
</dbReference>
<evidence type="ECO:0000256" key="7">
    <source>
        <dbReference type="RuleBase" id="RU003690"/>
    </source>
</evidence>
<dbReference type="GO" id="GO:0008422">
    <property type="term" value="F:beta-glucosidase activity"/>
    <property type="evidence" value="ECO:0007669"/>
    <property type="project" value="UniProtKB-ARBA"/>
</dbReference>
<keyword evidence="5 8" id="KW-0326">Glycosidase</keyword>
<evidence type="ECO:0000256" key="3">
    <source>
        <dbReference type="ARBA" id="ARBA00022801"/>
    </source>
</evidence>
<dbReference type="OrthoDB" id="65569at2759"/>
<dbReference type="PROSITE" id="PS00653">
    <property type="entry name" value="GLYCOSYL_HYDROL_F1_2"/>
    <property type="match status" value="1"/>
</dbReference>
<keyword evidence="4" id="KW-1015">Disulfide bond</keyword>
<dbReference type="AlphaFoldDB" id="A0A833QPC9"/>
<dbReference type="InterPro" id="IPR033132">
    <property type="entry name" value="GH_1_N_CS"/>
</dbReference>
<accession>A0A833QPC9</accession>
<evidence type="ECO:0000256" key="6">
    <source>
        <dbReference type="PROSITE-ProRule" id="PRU10055"/>
    </source>
</evidence>
<keyword evidence="2 9" id="KW-0732">Signal</keyword>
<evidence type="ECO:0000256" key="8">
    <source>
        <dbReference type="RuleBase" id="RU004468"/>
    </source>
</evidence>
<feature type="active site" description="Nucleophile" evidence="6">
    <location>
        <position position="382"/>
    </location>
</feature>
<name>A0A833QPC9_9POAL</name>
<dbReference type="InterPro" id="IPR017853">
    <property type="entry name" value="GH"/>
</dbReference>
<evidence type="ECO:0000256" key="2">
    <source>
        <dbReference type="ARBA" id="ARBA00022729"/>
    </source>
</evidence>
<protein>
    <submittedName>
        <fullName evidence="10">Beta-glucosidase 11</fullName>
    </submittedName>
</protein>
<evidence type="ECO:0000256" key="9">
    <source>
        <dbReference type="SAM" id="SignalP"/>
    </source>
</evidence>
<dbReference type="PANTHER" id="PTHR10353">
    <property type="entry name" value="GLYCOSYL HYDROLASE"/>
    <property type="match status" value="1"/>
</dbReference>
<proteinExistence type="inferred from homology"/>
<keyword evidence="11" id="KW-1185">Reference proteome</keyword>
<evidence type="ECO:0000256" key="4">
    <source>
        <dbReference type="ARBA" id="ARBA00023157"/>
    </source>
</evidence>
<dbReference type="Proteomes" id="UP000623129">
    <property type="component" value="Unassembled WGS sequence"/>
</dbReference>
<keyword evidence="3 8" id="KW-0378">Hydrolase</keyword>
<dbReference type="FunFam" id="3.20.20.80:FF:000020">
    <property type="entry name" value="Beta-glucosidase 12"/>
    <property type="match status" value="1"/>
</dbReference>
<feature type="signal peptide" evidence="9">
    <location>
        <begin position="1"/>
        <end position="27"/>
    </location>
</feature>
<dbReference type="GO" id="GO:0005975">
    <property type="term" value="P:carbohydrate metabolic process"/>
    <property type="evidence" value="ECO:0007669"/>
    <property type="project" value="InterPro"/>
</dbReference>
<evidence type="ECO:0000256" key="5">
    <source>
        <dbReference type="ARBA" id="ARBA00023295"/>
    </source>
</evidence>
<dbReference type="Pfam" id="PF00232">
    <property type="entry name" value="Glyco_hydro_1"/>
    <property type="match status" value="2"/>
</dbReference>
<dbReference type="PRINTS" id="PR00131">
    <property type="entry name" value="GLHYDRLASE1"/>
</dbReference>
<dbReference type="PROSITE" id="PS00572">
    <property type="entry name" value="GLYCOSYL_HYDROL_F1_1"/>
    <property type="match status" value="1"/>
</dbReference>
<evidence type="ECO:0000313" key="10">
    <source>
        <dbReference type="EMBL" id="KAF3330115.1"/>
    </source>
</evidence>
<reference evidence="10" key="1">
    <citation type="submission" date="2020-01" db="EMBL/GenBank/DDBJ databases">
        <title>Genome sequence of Kobresia littledalei, the first chromosome-level genome in the family Cyperaceae.</title>
        <authorList>
            <person name="Qu G."/>
        </authorList>
    </citation>
    <scope>NUCLEOTIDE SEQUENCE</scope>
    <source>
        <strain evidence="10">C.B.Clarke</strain>
        <tissue evidence="10">Leaf</tissue>
    </source>
</reference>